<proteinExistence type="predicted"/>
<accession>A0A6P0DRY7</accession>
<evidence type="ECO:0008006" key="4">
    <source>
        <dbReference type="Google" id="ProtNLM"/>
    </source>
</evidence>
<dbReference type="AlphaFoldDB" id="A0A6P0DRY7"/>
<feature type="transmembrane region" description="Helical" evidence="1">
    <location>
        <begin position="77"/>
        <end position="99"/>
    </location>
</feature>
<evidence type="ECO:0000256" key="1">
    <source>
        <dbReference type="SAM" id="Phobius"/>
    </source>
</evidence>
<evidence type="ECO:0000313" key="3">
    <source>
        <dbReference type="Proteomes" id="UP000471409"/>
    </source>
</evidence>
<protein>
    <recommendedName>
        <fullName evidence="4">Integral membrane protein</fullName>
    </recommendedName>
</protein>
<gene>
    <name evidence="2" type="ORF">GUK36_41220</name>
</gene>
<sequence length="102" mass="11333">MDRLRAAWPPYPDLIAGALLWGMQMLAAAMLGLYLRNGLQTSRLAEVAALYFAGGLFAWPFALPVARFFAYGRQPEARFAAFFVTLTAATILMTAFLFAMEY</sequence>
<comment type="caution">
    <text evidence="2">The sequence shown here is derived from an EMBL/GenBank/DDBJ whole genome shotgun (WGS) entry which is preliminary data.</text>
</comment>
<feature type="non-terminal residue" evidence="2">
    <location>
        <position position="102"/>
    </location>
</feature>
<dbReference type="EMBL" id="WXXP01000746">
    <property type="protein sequence ID" value="NEK55654.1"/>
    <property type="molecule type" value="Genomic_DNA"/>
</dbReference>
<keyword evidence="1" id="KW-0812">Transmembrane</keyword>
<name>A0A6P0DRY7_RHILE</name>
<organism evidence="2 3">
    <name type="scientific">Rhizobium leguminosarum</name>
    <dbReference type="NCBI Taxonomy" id="384"/>
    <lineage>
        <taxon>Bacteria</taxon>
        <taxon>Pseudomonadati</taxon>
        <taxon>Pseudomonadota</taxon>
        <taxon>Alphaproteobacteria</taxon>
        <taxon>Hyphomicrobiales</taxon>
        <taxon>Rhizobiaceae</taxon>
        <taxon>Rhizobium/Agrobacterium group</taxon>
        <taxon>Rhizobium</taxon>
    </lineage>
</organism>
<reference evidence="2 3" key="1">
    <citation type="submission" date="2020-01" db="EMBL/GenBank/DDBJ databases">
        <title>Rhizobium genotypes associated with high levels of biological nitrogen fixation by grain legumes in a temperate-maritime cropping system.</title>
        <authorList>
            <person name="Maluk M."/>
            <person name="Francesc Ferrando Molina F."/>
            <person name="Lopez Del Egido L."/>
            <person name="Lafos M."/>
            <person name="Langarica-Fuentes A."/>
            <person name="Gebre Yohannes G."/>
            <person name="Young M.W."/>
            <person name="Martin P."/>
            <person name="Gantlett R."/>
            <person name="Kenicer G."/>
            <person name="Hawes C."/>
            <person name="Begg G.S."/>
            <person name="Quilliam R.S."/>
            <person name="Squire G.R."/>
            <person name="Poole P.S."/>
            <person name="Young P.W."/>
            <person name="Iannetta P.M."/>
            <person name="James E.K."/>
        </authorList>
    </citation>
    <scope>NUCLEOTIDE SEQUENCE [LARGE SCALE GENOMIC DNA]</scope>
    <source>
        <strain evidence="2 3">JHI944</strain>
    </source>
</reference>
<evidence type="ECO:0000313" key="2">
    <source>
        <dbReference type="EMBL" id="NEK55654.1"/>
    </source>
</evidence>
<keyword evidence="1" id="KW-1133">Transmembrane helix</keyword>
<keyword evidence="1" id="KW-0472">Membrane</keyword>
<feature type="transmembrane region" description="Helical" evidence="1">
    <location>
        <begin position="47"/>
        <end position="71"/>
    </location>
</feature>
<dbReference type="Proteomes" id="UP000471409">
    <property type="component" value="Unassembled WGS sequence"/>
</dbReference>
<feature type="transmembrane region" description="Helical" evidence="1">
    <location>
        <begin position="14"/>
        <end position="35"/>
    </location>
</feature>